<name>A0A0E2BAC6_9LEPT</name>
<gene>
    <name evidence="4" type="ORF">LEP1GSC081_2086</name>
</gene>
<dbReference type="PANTHER" id="PTHR11527">
    <property type="entry name" value="HEAT-SHOCK PROTEIN 20 FAMILY MEMBER"/>
    <property type="match status" value="1"/>
</dbReference>
<proteinExistence type="inferred from homology"/>
<comment type="similarity">
    <text evidence="1 2">Belongs to the small heat shock protein (HSP20) family.</text>
</comment>
<reference evidence="4 5" key="1">
    <citation type="submission" date="2012-10" db="EMBL/GenBank/DDBJ databases">
        <authorList>
            <person name="Harkins D.M."/>
            <person name="Durkin A.S."/>
            <person name="Brinkac L.M."/>
            <person name="Selengut J.D."/>
            <person name="Sanka R."/>
            <person name="DePew J."/>
            <person name="Purushe J."/>
            <person name="Peacock S.J."/>
            <person name="Thaipadungpanit J."/>
            <person name="Wuthiekanun V.W."/>
            <person name="Day N.P."/>
            <person name="Vinetz J.M."/>
            <person name="Sutton G.G."/>
            <person name="Nelson W.C."/>
            <person name="Fouts D.E."/>
        </authorList>
    </citation>
    <scope>NUCLEOTIDE SEQUENCE [LARGE SCALE GENOMIC DNA]</scope>
    <source>
        <strain evidence="4 5">H1</strain>
    </source>
</reference>
<dbReference type="AlphaFoldDB" id="A0A0E2BAC6"/>
<organism evidence="4 5">
    <name type="scientific">Leptospira kirschneri str. H1</name>
    <dbReference type="NCBI Taxonomy" id="1049966"/>
    <lineage>
        <taxon>Bacteria</taxon>
        <taxon>Pseudomonadati</taxon>
        <taxon>Spirochaetota</taxon>
        <taxon>Spirochaetia</taxon>
        <taxon>Leptospirales</taxon>
        <taxon>Leptospiraceae</taxon>
        <taxon>Leptospira</taxon>
    </lineage>
</organism>
<dbReference type="Proteomes" id="UP000006253">
    <property type="component" value="Unassembled WGS sequence"/>
</dbReference>
<dbReference type="InterPro" id="IPR002068">
    <property type="entry name" value="A-crystallin/Hsp20_dom"/>
</dbReference>
<evidence type="ECO:0000259" key="3">
    <source>
        <dbReference type="PROSITE" id="PS01031"/>
    </source>
</evidence>
<dbReference type="InterPro" id="IPR031107">
    <property type="entry name" value="Small_HSP"/>
</dbReference>
<dbReference type="InterPro" id="IPR008978">
    <property type="entry name" value="HSP20-like_chaperone"/>
</dbReference>
<dbReference type="Gene3D" id="2.60.40.790">
    <property type="match status" value="1"/>
</dbReference>
<dbReference type="SUPFAM" id="SSF49764">
    <property type="entry name" value="HSP20-like chaperones"/>
    <property type="match status" value="1"/>
</dbReference>
<dbReference type="CDD" id="cd06464">
    <property type="entry name" value="ACD_sHsps-like"/>
    <property type="match status" value="1"/>
</dbReference>
<comment type="caution">
    <text evidence="4">The sequence shown here is derived from an EMBL/GenBank/DDBJ whole genome shotgun (WGS) entry which is preliminary data.</text>
</comment>
<dbReference type="Pfam" id="PF00011">
    <property type="entry name" value="HSP20"/>
    <property type="match status" value="1"/>
</dbReference>
<feature type="domain" description="SHSP" evidence="3">
    <location>
        <begin position="26"/>
        <end position="138"/>
    </location>
</feature>
<dbReference type="RefSeq" id="WP_004758407.1">
    <property type="nucleotide sequence ID" value="NZ_AHMY02000059.1"/>
</dbReference>
<dbReference type="PROSITE" id="PS01031">
    <property type="entry name" value="SHSP"/>
    <property type="match status" value="1"/>
</dbReference>
<evidence type="ECO:0000313" key="5">
    <source>
        <dbReference type="Proteomes" id="UP000006253"/>
    </source>
</evidence>
<evidence type="ECO:0000313" key="4">
    <source>
        <dbReference type="EMBL" id="EKO14077.1"/>
    </source>
</evidence>
<accession>A0A0E2BAC6</accession>
<sequence>MNQFRIFEDLHKLQNQFSSLWDPFLLNGGSAYPALNIYKGNDSVTITALIPGIDPEKLEITVSGNQLHLSGETFTKEPKTTQDSNRVERFHGKFRRVLELPTEVDSEKANAEFKNGVLTLTLPIRESVKPRKIQIQTN</sequence>
<protein>
    <submittedName>
        <fullName evidence="4">Spore protein SP21 family protein</fullName>
    </submittedName>
</protein>
<evidence type="ECO:0000256" key="2">
    <source>
        <dbReference type="RuleBase" id="RU003616"/>
    </source>
</evidence>
<evidence type="ECO:0000256" key="1">
    <source>
        <dbReference type="PROSITE-ProRule" id="PRU00285"/>
    </source>
</evidence>
<dbReference type="EMBL" id="AHMY02000059">
    <property type="protein sequence ID" value="EKO14077.1"/>
    <property type="molecule type" value="Genomic_DNA"/>
</dbReference>